<evidence type="ECO:0000256" key="1">
    <source>
        <dbReference type="SAM" id="Phobius"/>
    </source>
</evidence>
<name>A0A1L3MLR0_9BACI</name>
<dbReference type="OrthoDB" id="9953689at2"/>
<feature type="transmembrane region" description="Helical" evidence="1">
    <location>
        <begin position="5"/>
        <end position="27"/>
    </location>
</feature>
<gene>
    <name evidence="2" type="ORF">A9C19_00075</name>
    <name evidence="3" type="ORF">A9C19_20605</name>
</gene>
<dbReference type="PROSITE" id="PS51257">
    <property type="entry name" value="PROKAR_LIPOPROTEIN"/>
    <property type="match status" value="1"/>
</dbReference>
<organism evidence="2 4">
    <name type="scientific">Bacillus weihaiensis</name>
    <dbReference type="NCBI Taxonomy" id="1547283"/>
    <lineage>
        <taxon>Bacteria</taxon>
        <taxon>Bacillati</taxon>
        <taxon>Bacillota</taxon>
        <taxon>Bacilli</taxon>
        <taxon>Bacillales</taxon>
        <taxon>Bacillaceae</taxon>
        <taxon>Bacillus</taxon>
    </lineage>
</organism>
<dbReference type="Proteomes" id="UP000181936">
    <property type="component" value="Chromosome"/>
</dbReference>
<reference evidence="2 4" key="1">
    <citation type="journal article" date="2016" name="Sci. Rep.">
        <title>Complete genome sequence and transcriptomic analysis of a novel marine strain Bacillus weihaiensis reveals the mechanism of brown algae degradation.</title>
        <authorList>
            <person name="Zhu Y."/>
            <person name="Chen P."/>
            <person name="Bao Y."/>
            <person name="Men Y."/>
            <person name="Zeng Y."/>
            <person name="Yang J."/>
            <person name="Sun J."/>
            <person name="Sun Y."/>
        </authorList>
    </citation>
    <scope>NUCLEOTIDE SEQUENCE [LARGE SCALE GENOMIC DNA]</scope>
    <source>
        <strain evidence="2 4">Alg07</strain>
    </source>
</reference>
<dbReference type="EMBL" id="CP016020">
    <property type="protein sequence ID" value="APH03276.1"/>
    <property type="molecule type" value="Genomic_DNA"/>
</dbReference>
<dbReference type="KEGG" id="bwh:A9C19_00075"/>
<dbReference type="AlphaFoldDB" id="A0A1L3MLR0"/>
<evidence type="ECO:0000313" key="3">
    <source>
        <dbReference type="EMBL" id="APH06880.1"/>
    </source>
</evidence>
<proteinExistence type="predicted"/>
<accession>A0A1L3MLR0</accession>
<keyword evidence="1" id="KW-1133">Transmembrane helix</keyword>
<feature type="transmembrane region" description="Helical" evidence="1">
    <location>
        <begin position="33"/>
        <end position="54"/>
    </location>
</feature>
<dbReference type="KEGG" id="bwh:A9C19_20605"/>
<evidence type="ECO:0000313" key="4">
    <source>
        <dbReference type="Proteomes" id="UP000181936"/>
    </source>
</evidence>
<evidence type="ECO:0000313" key="2">
    <source>
        <dbReference type="EMBL" id="APH03276.1"/>
    </source>
</evidence>
<keyword evidence="1" id="KW-0472">Membrane</keyword>
<keyword evidence="1" id="KW-0812">Transmembrane</keyword>
<keyword evidence="4" id="KW-1185">Reference proteome</keyword>
<dbReference type="RefSeq" id="WP_072578060.1">
    <property type="nucleotide sequence ID" value="NZ_CP016020.1"/>
</dbReference>
<protein>
    <submittedName>
        <fullName evidence="2">Uncharacterized protein</fullName>
    </submittedName>
</protein>
<dbReference type="EMBL" id="CP016020">
    <property type="protein sequence ID" value="APH06880.1"/>
    <property type="molecule type" value="Genomic_DNA"/>
</dbReference>
<sequence length="64" mass="6923">MLIRIVVAIIAGGMMGFISCLFIASAVNAPDSSLVYSTYFGVFSGLLICLIIEVSKLDSKRHRN</sequence>